<dbReference type="AlphaFoldDB" id="A0A7C8INV2"/>
<keyword evidence="6" id="KW-1185">Reference proteome</keyword>
<dbReference type="Proteomes" id="UP000481858">
    <property type="component" value="Unassembled WGS sequence"/>
</dbReference>
<proteinExistence type="predicted"/>
<evidence type="ECO:0000256" key="2">
    <source>
        <dbReference type="ARBA" id="ARBA00023242"/>
    </source>
</evidence>
<gene>
    <name evidence="5" type="ORF">GQX73_g8790</name>
</gene>
<dbReference type="GO" id="GO:0000445">
    <property type="term" value="C:THO complex part of transcription export complex"/>
    <property type="evidence" value="ECO:0007669"/>
    <property type="project" value="InterPro"/>
</dbReference>
<dbReference type="Pfam" id="PF05615">
    <property type="entry name" value="THOC7"/>
    <property type="match status" value="1"/>
</dbReference>
<evidence type="ECO:0000256" key="1">
    <source>
        <dbReference type="ARBA" id="ARBA00004123"/>
    </source>
</evidence>
<feature type="compositionally biased region" description="Polar residues" evidence="4">
    <location>
        <begin position="41"/>
        <end position="50"/>
    </location>
</feature>
<name>A0A7C8INV2_9PEZI</name>
<comment type="subcellular location">
    <subcellularLocation>
        <location evidence="1">Nucleus</location>
    </subcellularLocation>
</comment>
<protein>
    <recommendedName>
        <fullName evidence="7">Tho complex subunit 7/Mft1p</fullName>
    </recommendedName>
</protein>
<dbReference type="OrthoDB" id="205166at2759"/>
<evidence type="ECO:0000313" key="6">
    <source>
        <dbReference type="Proteomes" id="UP000481858"/>
    </source>
</evidence>
<reference evidence="5 6" key="1">
    <citation type="submission" date="2019-12" db="EMBL/GenBank/DDBJ databases">
        <title>Draft genome sequence of the ascomycete Xylaria multiplex DSM 110363.</title>
        <authorList>
            <person name="Buettner E."/>
            <person name="Kellner H."/>
        </authorList>
    </citation>
    <scope>NUCLEOTIDE SEQUENCE [LARGE SCALE GENOMIC DNA]</scope>
    <source>
        <strain evidence="5 6">DSM 110363</strain>
    </source>
</reference>
<evidence type="ECO:0000256" key="4">
    <source>
        <dbReference type="SAM" id="MobiDB-lite"/>
    </source>
</evidence>
<evidence type="ECO:0008006" key="7">
    <source>
        <dbReference type="Google" id="ProtNLM"/>
    </source>
</evidence>
<keyword evidence="2" id="KW-0539">Nucleus</keyword>
<dbReference type="InParanoid" id="A0A7C8INV2"/>
<feature type="coiled-coil region" evidence="3">
    <location>
        <begin position="121"/>
        <end position="191"/>
    </location>
</feature>
<feature type="compositionally biased region" description="Polar residues" evidence="4">
    <location>
        <begin position="336"/>
        <end position="347"/>
    </location>
</feature>
<feature type="compositionally biased region" description="Polar residues" evidence="4">
    <location>
        <begin position="246"/>
        <end position="264"/>
    </location>
</feature>
<keyword evidence="3" id="KW-0175">Coiled coil</keyword>
<dbReference type="GO" id="GO:0006397">
    <property type="term" value="P:mRNA processing"/>
    <property type="evidence" value="ECO:0007669"/>
    <property type="project" value="InterPro"/>
</dbReference>
<feature type="compositionally biased region" description="Polar residues" evidence="4">
    <location>
        <begin position="302"/>
        <end position="320"/>
    </location>
</feature>
<feature type="region of interest" description="Disordered" evidence="4">
    <location>
        <begin position="36"/>
        <end position="70"/>
    </location>
</feature>
<feature type="compositionally biased region" description="Basic and acidic residues" evidence="4">
    <location>
        <begin position="217"/>
        <end position="226"/>
    </location>
</feature>
<organism evidence="5 6">
    <name type="scientific">Xylaria multiplex</name>
    <dbReference type="NCBI Taxonomy" id="323545"/>
    <lineage>
        <taxon>Eukaryota</taxon>
        <taxon>Fungi</taxon>
        <taxon>Dikarya</taxon>
        <taxon>Ascomycota</taxon>
        <taxon>Pezizomycotina</taxon>
        <taxon>Sordariomycetes</taxon>
        <taxon>Xylariomycetidae</taxon>
        <taxon>Xylariales</taxon>
        <taxon>Xylariaceae</taxon>
        <taxon>Xylaria</taxon>
    </lineage>
</organism>
<evidence type="ECO:0000256" key="3">
    <source>
        <dbReference type="SAM" id="Coils"/>
    </source>
</evidence>
<dbReference type="EMBL" id="WUBL01000137">
    <property type="protein sequence ID" value="KAF2964764.1"/>
    <property type="molecule type" value="Genomic_DNA"/>
</dbReference>
<accession>A0A7C8INV2</accession>
<dbReference type="InterPro" id="IPR008501">
    <property type="entry name" value="THOC7/Mft1"/>
</dbReference>
<sequence>MATHFGLLDEREETELHKTRLLAVEERPFKRLTKRLVAPGTFTNPTRQIQTPPPDSSRDDSVYPASATSPSNVDITALKEDIILDFAAFDSAIARLQYLATANAAEREHYASSRLRILNTMESVREGNAQLRVRLDEARETLAQRRKFDELADKITSNRMLRTRAEQHVNLSKLAEECEELRRESEAYADTWRERRAQFERLVDEGRRLRALIRDEKEEVERREGMDSDAEDGEAAPTPGKGIASGNATPHPENSASSSKTEAGNATPGPDSSRDERTPRPDSPGAAAVGGESLKPRLDISGTFSRSGSLAPSVTAGSQQPEDKSQENGDDIEMSESATQQHHSQGGDTPMAEESQTTPHITVDAPTSRGEDRMDTT</sequence>
<evidence type="ECO:0000313" key="5">
    <source>
        <dbReference type="EMBL" id="KAF2964764.1"/>
    </source>
</evidence>
<feature type="region of interest" description="Disordered" evidence="4">
    <location>
        <begin position="217"/>
        <end position="377"/>
    </location>
</feature>
<comment type="caution">
    <text evidence="5">The sequence shown here is derived from an EMBL/GenBank/DDBJ whole genome shotgun (WGS) entry which is preliminary data.</text>
</comment>